<dbReference type="InterPro" id="IPR021284">
    <property type="entry name" value="DUF2750"/>
</dbReference>
<protein>
    <recommendedName>
        <fullName evidence="3">DUF2750 domain-containing protein</fullName>
    </recommendedName>
</protein>
<organism evidence="1 2">
    <name type="scientific">Mucilaginibacter lappiensis</name>
    <dbReference type="NCBI Taxonomy" id="354630"/>
    <lineage>
        <taxon>Bacteria</taxon>
        <taxon>Pseudomonadati</taxon>
        <taxon>Bacteroidota</taxon>
        <taxon>Sphingobacteriia</taxon>
        <taxon>Sphingobacteriales</taxon>
        <taxon>Sphingobacteriaceae</taxon>
        <taxon>Mucilaginibacter</taxon>
    </lineage>
</organism>
<evidence type="ECO:0000313" key="2">
    <source>
        <dbReference type="Proteomes" id="UP000548326"/>
    </source>
</evidence>
<evidence type="ECO:0008006" key="3">
    <source>
        <dbReference type="Google" id="ProtNLM"/>
    </source>
</evidence>
<reference evidence="1 2" key="1">
    <citation type="submission" date="2020-08" db="EMBL/GenBank/DDBJ databases">
        <title>Genomic Encyclopedia of Type Strains, Phase IV (KMG-V): Genome sequencing to study the core and pangenomes of soil and plant-associated prokaryotes.</title>
        <authorList>
            <person name="Whitman W."/>
        </authorList>
    </citation>
    <scope>NUCLEOTIDE SEQUENCE [LARGE SCALE GENOMIC DNA]</scope>
    <source>
        <strain evidence="1 2">MP601</strain>
    </source>
</reference>
<dbReference type="RefSeq" id="WP_183588398.1">
    <property type="nucleotide sequence ID" value="NZ_JACHCA010000008.1"/>
</dbReference>
<dbReference type="Pfam" id="PF11042">
    <property type="entry name" value="DUF2750"/>
    <property type="match status" value="1"/>
</dbReference>
<evidence type="ECO:0000313" key="1">
    <source>
        <dbReference type="EMBL" id="MBB6129229.1"/>
    </source>
</evidence>
<gene>
    <name evidence="1" type="ORF">HDF22_003354</name>
</gene>
<proteinExistence type="predicted"/>
<name>A0A841JDK5_9SPHI</name>
<sequence length="146" mass="16519">MLQDIATTESKYKLFIEKVAASKLVWALKSKNGWANSHSNESEDVDVIPFWSDRAYAKTCARDDWKGYLPVEIPLAEFLESWCIEMADNEVLAGINWDVNMFGKESTALNVALDILEQLNAINSAISFKNYNSINEFITEISESLD</sequence>
<dbReference type="Proteomes" id="UP000548326">
    <property type="component" value="Unassembled WGS sequence"/>
</dbReference>
<accession>A0A841JDK5</accession>
<comment type="caution">
    <text evidence="1">The sequence shown here is derived from an EMBL/GenBank/DDBJ whole genome shotgun (WGS) entry which is preliminary data.</text>
</comment>
<dbReference type="AlphaFoldDB" id="A0A841JDK5"/>
<dbReference type="EMBL" id="JACHCA010000008">
    <property type="protein sequence ID" value="MBB6129229.1"/>
    <property type="molecule type" value="Genomic_DNA"/>
</dbReference>